<accession>A0AAQ1HMW0</accession>
<gene>
    <name evidence="1" type="ORF">SAMN05216577_11094</name>
</gene>
<name>A0AAQ1HMW0_9PSED</name>
<dbReference type="RefSeq" id="WP_074980265.1">
    <property type="nucleotide sequence ID" value="NZ_FOLS01000010.1"/>
</dbReference>
<dbReference type="AlphaFoldDB" id="A0AAQ1HMW0"/>
<reference evidence="1 2" key="1">
    <citation type="submission" date="2016-10" db="EMBL/GenBank/DDBJ databases">
        <authorList>
            <person name="Varghese N."/>
            <person name="Submissions S."/>
        </authorList>
    </citation>
    <scope>NUCLEOTIDE SEQUENCE [LARGE SCALE GENOMIC DNA]</scope>
    <source>
        <strain evidence="1 2">LMG 18378</strain>
    </source>
</reference>
<proteinExistence type="predicted"/>
<evidence type="ECO:0000313" key="1">
    <source>
        <dbReference type="EMBL" id="SFC76746.1"/>
    </source>
</evidence>
<protein>
    <submittedName>
        <fullName evidence="1">Uncharacterized protein</fullName>
    </submittedName>
</protein>
<organism evidence="1 2">
    <name type="scientific">Pseudomonas citronellolis</name>
    <dbReference type="NCBI Taxonomy" id="53408"/>
    <lineage>
        <taxon>Bacteria</taxon>
        <taxon>Pseudomonadati</taxon>
        <taxon>Pseudomonadota</taxon>
        <taxon>Gammaproteobacteria</taxon>
        <taxon>Pseudomonadales</taxon>
        <taxon>Pseudomonadaceae</taxon>
        <taxon>Pseudomonas</taxon>
    </lineage>
</organism>
<dbReference type="Proteomes" id="UP000183385">
    <property type="component" value="Unassembled WGS sequence"/>
</dbReference>
<sequence>MTDRIRPPMASKRLDVPSICDICGKARSTRKHQRCSRIRQQQKATEWATYMENLAAKKAQGGCRHAR</sequence>
<comment type="caution">
    <text evidence="1">The sequence shown here is derived from an EMBL/GenBank/DDBJ whole genome shotgun (WGS) entry which is preliminary data.</text>
</comment>
<keyword evidence="2" id="KW-1185">Reference proteome</keyword>
<evidence type="ECO:0000313" key="2">
    <source>
        <dbReference type="Proteomes" id="UP000183385"/>
    </source>
</evidence>
<dbReference type="EMBL" id="FOLS01000010">
    <property type="protein sequence ID" value="SFC76746.1"/>
    <property type="molecule type" value="Genomic_DNA"/>
</dbReference>